<evidence type="ECO:0000259" key="9">
    <source>
        <dbReference type="Pfam" id="PF02687"/>
    </source>
</evidence>
<comment type="caution">
    <text evidence="11">The sequence shown here is derived from an EMBL/GenBank/DDBJ whole genome shotgun (WGS) entry which is preliminary data.</text>
</comment>
<evidence type="ECO:0000256" key="5">
    <source>
        <dbReference type="ARBA" id="ARBA00022692"/>
    </source>
</evidence>
<evidence type="ECO:0000313" key="11">
    <source>
        <dbReference type="EMBL" id="MFD1788705.1"/>
    </source>
</evidence>
<dbReference type="Pfam" id="PF12704">
    <property type="entry name" value="MacB_PCD"/>
    <property type="match status" value="1"/>
</dbReference>
<dbReference type="InterPro" id="IPR025857">
    <property type="entry name" value="MacB_PCD"/>
</dbReference>
<feature type="domain" description="ABC3 transporter permease C-terminal" evidence="9">
    <location>
        <begin position="276"/>
        <end position="409"/>
    </location>
</feature>
<dbReference type="EMBL" id="JBHUFC010000006">
    <property type="protein sequence ID" value="MFD1788705.1"/>
    <property type="molecule type" value="Genomic_DNA"/>
</dbReference>
<dbReference type="NCBIfam" id="TIGR02212">
    <property type="entry name" value="lolCE"/>
    <property type="match status" value="1"/>
</dbReference>
<evidence type="ECO:0000313" key="12">
    <source>
        <dbReference type="Proteomes" id="UP001597283"/>
    </source>
</evidence>
<dbReference type="Proteomes" id="UP001597283">
    <property type="component" value="Unassembled WGS sequence"/>
</dbReference>
<dbReference type="InterPro" id="IPR011925">
    <property type="entry name" value="LolCE_TM"/>
</dbReference>
<evidence type="ECO:0000256" key="4">
    <source>
        <dbReference type="ARBA" id="ARBA00022475"/>
    </source>
</evidence>
<dbReference type="InterPro" id="IPR003838">
    <property type="entry name" value="ABC3_permease_C"/>
</dbReference>
<dbReference type="RefSeq" id="WP_380941090.1">
    <property type="nucleotide sequence ID" value="NZ_JBHUFC010000006.1"/>
</dbReference>
<proteinExistence type="inferred from homology"/>
<feature type="domain" description="MacB-like periplasmic core" evidence="10">
    <location>
        <begin position="30"/>
        <end position="241"/>
    </location>
</feature>
<gene>
    <name evidence="11" type="ORF">ACFSC3_14140</name>
</gene>
<keyword evidence="7 8" id="KW-0472">Membrane</keyword>
<evidence type="ECO:0000259" key="10">
    <source>
        <dbReference type="Pfam" id="PF12704"/>
    </source>
</evidence>
<feature type="transmembrane region" description="Helical" evidence="8">
    <location>
        <begin position="317"/>
        <end position="344"/>
    </location>
</feature>
<keyword evidence="11" id="KW-0449">Lipoprotein</keyword>
<organism evidence="11 12">
    <name type="scientific">Sphingomonas floccifaciens</name>
    <dbReference type="NCBI Taxonomy" id="1844115"/>
    <lineage>
        <taxon>Bacteria</taxon>
        <taxon>Pseudomonadati</taxon>
        <taxon>Pseudomonadota</taxon>
        <taxon>Alphaproteobacteria</taxon>
        <taxon>Sphingomonadales</taxon>
        <taxon>Sphingomonadaceae</taxon>
        <taxon>Sphingomonas</taxon>
    </lineage>
</organism>
<sequence>MLLSSYERMIARRYLLPGRGEAFIALVAGISLVAVMLGVAALVVVMSVMNGFRAELFDKIVGLNGHAVVQGYGNQLRDWREILAETRKIPGVVSATPLIENPLMASAEGRVAGVIVRGMRVEDIRTNPTLNGKVVAGSLSNLRPDSGMIGIGSRLAESLGVSEGSEVQLISPEGPASPMGTVPRIVSYRVGAIFEVGVFDYDKAFVIMPMQDAQTLLLMGDSVGMIELDVTDPDRVADIATPLARVVGRRGVVQDWRQMNSQLFEALSVDRLVTFTVLSILIMVSVFNILSSLIMLVRAKTRDIAILRTMGATRGGLIRIFMTVGTSIGAVGIILGLILGFILLTYRQSVVSFLGFVSGQQIWDPSMRFLTELPAKTDPLEVIGIAAMAFGFSLLATLYPAFKAANTDPVQVLRYD</sequence>
<feature type="transmembrane region" description="Helical" evidence="8">
    <location>
        <begin position="21"/>
        <end position="49"/>
    </location>
</feature>
<evidence type="ECO:0000256" key="1">
    <source>
        <dbReference type="ARBA" id="ARBA00004651"/>
    </source>
</evidence>
<feature type="transmembrane region" description="Helical" evidence="8">
    <location>
        <begin position="382"/>
        <end position="402"/>
    </location>
</feature>
<dbReference type="InterPro" id="IPR051447">
    <property type="entry name" value="Lipoprotein-release_system"/>
</dbReference>
<accession>A0ABW4NJ99</accession>
<keyword evidence="3" id="KW-0813">Transport</keyword>
<keyword evidence="12" id="KW-1185">Reference proteome</keyword>
<evidence type="ECO:0000256" key="8">
    <source>
        <dbReference type="SAM" id="Phobius"/>
    </source>
</evidence>
<evidence type="ECO:0000256" key="6">
    <source>
        <dbReference type="ARBA" id="ARBA00022989"/>
    </source>
</evidence>
<name>A0ABW4NJ99_9SPHN</name>
<evidence type="ECO:0000256" key="7">
    <source>
        <dbReference type="ARBA" id="ARBA00023136"/>
    </source>
</evidence>
<dbReference type="PANTHER" id="PTHR30489">
    <property type="entry name" value="LIPOPROTEIN-RELEASING SYSTEM TRANSMEMBRANE PROTEIN LOLE"/>
    <property type="match status" value="1"/>
</dbReference>
<comment type="similarity">
    <text evidence="2">Belongs to the ABC-4 integral membrane protein family. LolC/E subfamily.</text>
</comment>
<keyword evidence="5 8" id="KW-0812">Transmembrane</keyword>
<comment type="subcellular location">
    <subcellularLocation>
        <location evidence="1">Cell membrane</location>
        <topology evidence="1">Multi-pass membrane protein</topology>
    </subcellularLocation>
</comment>
<dbReference type="Pfam" id="PF02687">
    <property type="entry name" value="FtsX"/>
    <property type="match status" value="1"/>
</dbReference>
<protein>
    <submittedName>
        <fullName evidence="11">Lipoprotein-releasing ABC transporter permease subunit</fullName>
    </submittedName>
</protein>
<keyword evidence="4" id="KW-1003">Cell membrane</keyword>
<reference evidence="12" key="1">
    <citation type="journal article" date="2019" name="Int. J. Syst. Evol. Microbiol.">
        <title>The Global Catalogue of Microorganisms (GCM) 10K type strain sequencing project: providing services to taxonomists for standard genome sequencing and annotation.</title>
        <authorList>
            <consortium name="The Broad Institute Genomics Platform"/>
            <consortium name="The Broad Institute Genome Sequencing Center for Infectious Disease"/>
            <person name="Wu L."/>
            <person name="Ma J."/>
        </authorList>
    </citation>
    <scope>NUCLEOTIDE SEQUENCE [LARGE SCALE GENOMIC DNA]</scope>
    <source>
        <strain evidence="12">Q85</strain>
    </source>
</reference>
<keyword evidence="6 8" id="KW-1133">Transmembrane helix</keyword>
<dbReference type="PANTHER" id="PTHR30489:SF0">
    <property type="entry name" value="LIPOPROTEIN-RELEASING SYSTEM TRANSMEMBRANE PROTEIN LOLE"/>
    <property type="match status" value="1"/>
</dbReference>
<evidence type="ECO:0000256" key="2">
    <source>
        <dbReference type="ARBA" id="ARBA00005236"/>
    </source>
</evidence>
<evidence type="ECO:0000256" key="3">
    <source>
        <dbReference type="ARBA" id="ARBA00022448"/>
    </source>
</evidence>
<feature type="transmembrane region" description="Helical" evidence="8">
    <location>
        <begin position="272"/>
        <end position="297"/>
    </location>
</feature>